<proteinExistence type="inferred from homology"/>
<dbReference type="InterPro" id="IPR008969">
    <property type="entry name" value="CarboxyPept-like_regulatory"/>
</dbReference>
<organism evidence="3 4">
    <name type="scientific">Maribellus comscasis</name>
    <dbReference type="NCBI Taxonomy" id="2681766"/>
    <lineage>
        <taxon>Bacteria</taxon>
        <taxon>Pseudomonadati</taxon>
        <taxon>Bacteroidota</taxon>
        <taxon>Bacteroidia</taxon>
        <taxon>Marinilabiliales</taxon>
        <taxon>Prolixibacteraceae</taxon>
        <taxon>Maribellus</taxon>
    </lineage>
</organism>
<dbReference type="InterPro" id="IPR039426">
    <property type="entry name" value="TonB-dep_rcpt-like"/>
</dbReference>
<dbReference type="Pfam" id="PF13715">
    <property type="entry name" value="CarbopepD_reg_2"/>
    <property type="match status" value="1"/>
</dbReference>
<dbReference type="KEGG" id="mcos:GM418_25805"/>
<dbReference type="EMBL" id="CP046401">
    <property type="protein sequence ID" value="QGY46951.1"/>
    <property type="molecule type" value="Genomic_DNA"/>
</dbReference>
<dbReference type="NCBIfam" id="TIGR04057">
    <property type="entry name" value="SusC_RagA_signa"/>
    <property type="match status" value="1"/>
</dbReference>
<feature type="domain" description="TonB-dependent receptor plug" evidence="2">
    <location>
        <begin position="219"/>
        <end position="325"/>
    </location>
</feature>
<dbReference type="RefSeq" id="WP_158870340.1">
    <property type="nucleotide sequence ID" value="NZ_CP046401.1"/>
</dbReference>
<evidence type="ECO:0000313" key="4">
    <source>
        <dbReference type="Proteomes" id="UP000428260"/>
    </source>
</evidence>
<evidence type="ECO:0000313" key="3">
    <source>
        <dbReference type="EMBL" id="QGY46951.1"/>
    </source>
</evidence>
<keyword evidence="4" id="KW-1185">Reference proteome</keyword>
<dbReference type="InterPro" id="IPR037066">
    <property type="entry name" value="Plug_dom_sf"/>
</dbReference>
<dbReference type="Proteomes" id="UP000428260">
    <property type="component" value="Chromosome"/>
</dbReference>
<dbReference type="SUPFAM" id="SSF49464">
    <property type="entry name" value="Carboxypeptidase regulatory domain-like"/>
    <property type="match status" value="1"/>
</dbReference>
<dbReference type="NCBIfam" id="TIGR04056">
    <property type="entry name" value="OMP_RagA_SusC"/>
    <property type="match status" value="1"/>
</dbReference>
<name>A0A6I6JWE9_9BACT</name>
<gene>
    <name evidence="3" type="ORF">GM418_25805</name>
</gene>
<dbReference type="PROSITE" id="PS52016">
    <property type="entry name" value="TONB_DEPENDENT_REC_3"/>
    <property type="match status" value="1"/>
</dbReference>
<comment type="subcellular location">
    <subcellularLocation>
        <location evidence="1">Cell outer membrane</location>
        <topology evidence="1">Multi-pass membrane protein</topology>
    </subcellularLocation>
</comment>
<dbReference type="AlphaFoldDB" id="A0A6I6JWE9"/>
<protein>
    <submittedName>
        <fullName evidence="3">SusC/RagA family TonB-linked outer membrane protein</fullName>
    </submittedName>
</protein>
<accession>A0A6I6JWE9</accession>
<reference evidence="3 4" key="1">
    <citation type="submission" date="2019-11" db="EMBL/GenBank/DDBJ databases">
        <authorList>
            <person name="Zheng R.K."/>
            <person name="Sun C.M."/>
        </authorList>
    </citation>
    <scope>NUCLEOTIDE SEQUENCE [LARGE SCALE GENOMIC DNA]</scope>
    <source>
        <strain evidence="3 4">WC007</strain>
    </source>
</reference>
<dbReference type="SUPFAM" id="SSF56935">
    <property type="entry name" value="Porins"/>
    <property type="match status" value="1"/>
</dbReference>
<dbReference type="InterPro" id="IPR023996">
    <property type="entry name" value="TonB-dep_OMP_SusC/RagA"/>
</dbReference>
<keyword evidence="1" id="KW-0812">Transmembrane</keyword>
<dbReference type="InterPro" id="IPR023997">
    <property type="entry name" value="TonB-dep_OMP_SusC/RagA_CS"/>
</dbReference>
<dbReference type="Gene3D" id="2.170.130.10">
    <property type="entry name" value="TonB-dependent receptor, plug domain"/>
    <property type="match status" value="1"/>
</dbReference>
<dbReference type="FunFam" id="2.170.130.10:FF:000003">
    <property type="entry name" value="SusC/RagA family TonB-linked outer membrane protein"/>
    <property type="match status" value="1"/>
</dbReference>
<keyword evidence="1" id="KW-1134">Transmembrane beta strand</keyword>
<evidence type="ECO:0000259" key="2">
    <source>
        <dbReference type="Pfam" id="PF07715"/>
    </source>
</evidence>
<evidence type="ECO:0000256" key="1">
    <source>
        <dbReference type="PROSITE-ProRule" id="PRU01360"/>
    </source>
</evidence>
<keyword evidence="1" id="KW-0813">Transport</keyword>
<sequence>MKKKLINRALPAQVRLKKFLLIMRLTILLCFTLISSLNASVYSQDAKLGLELKGKTISDAFEFIESNSNFRFFYNADFKDINKKIEFSTKDADIESMLKGLFADSNISYEIVGGNLIVLKVNSQQENLSVKGKVSDRDGIALPGVTVVVKGTIQGTVTNADGEYSISNIPKDATLLFSFVGMKTQEVKVDNQPQIDVVMHIDAIGIEEVVAVGYGSQKKINLTGSISQVDTETLQSSAVTNTSSALQGKTSGVTIRQNSGLAGEDNSSIKIRGIGTLNAGQNPLVLVDGVEMDINSVDPMDIENISILKDAASAAIYGSRAANGVILITTKDSRKNQPTSINYNSYYGIQQVTNIPDMMNAYEHAMLYNEALANDGISLYFSDDDLTKLQNAIYVDDINFPNNLSEAELADFHANGYYQNVDYKKMSFRAAPLQKHYLSVEGGGENSYGRVGIGYTNQEGILIGNEAETYNIKMNYDASLLDDRIRFYSKLFYYRNEYDSGSNRWHVPGWYGYYFPNDMYNSEAPTLALGAHDKTTQNQVVGLLGTKLSLVKNLDITVEYSQVRNFDKQDEFTPARYTYNFWETTEGYEISELSLESSESMKQTGTATAVYSFDFTENSELAILGGTSFESYIYKMFGASRQELLNNFQPELNLGSSATMANWAGATEYALSSFFGRVNYNYSDRYLLEMNVRLDGSSRFSSGNQWGVFPSASFGWRISEENFMKDASNIDNLKLRLSYGQLGNQNIDNYAARDLLVADENTSYPVDDELETTIGIGSLANTDISWETTTMGNVGIDLNMYEQFNVSLDLYKKISSDVLYRIAIPATVGVQQGPYRNIAEVQNVGWDFTFGWNRRFSNGLQLGANLNVSGYKNEITSLNNNGAPVYPGDKDYYIWQEGQPIDAYYGYRIGGIATQEQIDGGLIPEQDLNITAGDLWTKDISGDGEITDEDREIIGDPHPDFIYSLNLSVRWKNFDFSLLLEGVQGMEEILYGSMWQSSFRSLAVNKPTFLLDRWTPENQTAKYPKVRSLDSQVRMSDFYVEDASYLRGKDLTFGYTLPKSVLHSIGLKHVRIYANFRNLFILTGFKGLDPETNDFDDTSKQGVVPPSKTYTFGLQVQI</sequence>
<keyword evidence="1" id="KW-0998">Cell outer membrane</keyword>
<dbReference type="GO" id="GO:0009279">
    <property type="term" value="C:cell outer membrane"/>
    <property type="evidence" value="ECO:0007669"/>
    <property type="project" value="UniProtKB-SubCell"/>
</dbReference>
<dbReference type="Pfam" id="PF07715">
    <property type="entry name" value="Plug"/>
    <property type="match status" value="1"/>
</dbReference>
<dbReference type="Gene3D" id="2.60.40.1120">
    <property type="entry name" value="Carboxypeptidase-like, regulatory domain"/>
    <property type="match status" value="1"/>
</dbReference>
<dbReference type="InterPro" id="IPR012910">
    <property type="entry name" value="Plug_dom"/>
</dbReference>
<keyword evidence="1" id="KW-0472">Membrane</keyword>
<comment type="similarity">
    <text evidence="1">Belongs to the TonB-dependent receptor family.</text>
</comment>